<reference evidence="2 3" key="2">
    <citation type="journal article" date="2021" name="Int. J. Syst. Evol. Microbiol.">
        <title>Isolation and Polyphasic Characterization of Desulfuromonas versatilis sp. Nov., an Electrogenic Bacteria Capable of Versatile Metabolism Isolated from a Graphene Oxide-Reducing Enrichment Culture.</title>
        <authorList>
            <person name="Xie L."/>
            <person name="Yoshida N."/>
            <person name="Ishii S."/>
            <person name="Meng L."/>
        </authorList>
    </citation>
    <scope>NUCLEOTIDE SEQUENCE [LARGE SCALE GENOMIC DNA]</scope>
    <source>
        <strain evidence="2 3">NIT-T3</strain>
    </source>
</reference>
<feature type="compositionally biased region" description="Pro residues" evidence="1">
    <location>
        <begin position="37"/>
        <end position="46"/>
    </location>
</feature>
<keyword evidence="3" id="KW-1185">Reference proteome</keyword>
<feature type="compositionally biased region" description="Basic and acidic residues" evidence="1">
    <location>
        <begin position="11"/>
        <end position="25"/>
    </location>
</feature>
<evidence type="ECO:0000313" key="3">
    <source>
        <dbReference type="Proteomes" id="UP001319827"/>
    </source>
</evidence>
<evidence type="ECO:0000313" key="2">
    <source>
        <dbReference type="EMBL" id="BCR05574.1"/>
    </source>
</evidence>
<dbReference type="Gene3D" id="2.60.120.260">
    <property type="entry name" value="Galactose-binding domain-like"/>
    <property type="match status" value="1"/>
</dbReference>
<organism evidence="2 3">
    <name type="scientific">Desulfuromonas versatilis</name>
    <dbReference type="NCBI Taxonomy" id="2802975"/>
    <lineage>
        <taxon>Bacteria</taxon>
        <taxon>Pseudomonadati</taxon>
        <taxon>Thermodesulfobacteriota</taxon>
        <taxon>Desulfuromonadia</taxon>
        <taxon>Desulfuromonadales</taxon>
        <taxon>Desulfuromonadaceae</taxon>
        <taxon>Desulfuromonas</taxon>
    </lineage>
</organism>
<dbReference type="RefSeq" id="WP_221248991.1">
    <property type="nucleotide sequence ID" value="NZ_AP024355.1"/>
</dbReference>
<proteinExistence type="predicted"/>
<feature type="region of interest" description="Disordered" evidence="1">
    <location>
        <begin position="10"/>
        <end position="52"/>
    </location>
</feature>
<dbReference type="Proteomes" id="UP001319827">
    <property type="component" value="Chromosome"/>
</dbReference>
<dbReference type="EMBL" id="AP024355">
    <property type="protein sequence ID" value="BCR05574.1"/>
    <property type="molecule type" value="Genomic_DNA"/>
</dbReference>
<name>A0ABN6E180_9BACT</name>
<accession>A0ABN6E180</accession>
<gene>
    <name evidence="2" type="ORF">DESUT3_26430</name>
</gene>
<sequence length="231" mass="25592">MLALLLLGACRQEDHPGEPGPRREGTPVASSAYAPEPGQPVPPAPPLREDFEGQPRLSLFPRIGDYRPENEDEVGLPFWNSYIEHVVRTSGVVEVPIPLGQGGRAFSFRSVAGLDSLGFFSPLAVEPETAYRVSARFKTALPEGGETGIGILEFDEFLWIGEQYPRSLAEQRQTGVQEGLKLRGDNNWEPQSFTFVTGEKTRMVHLIFYREGSEDRAPVLVDEISIEKITP</sequence>
<evidence type="ECO:0000256" key="1">
    <source>
        <dbReference type="SAM" id="MobiDB-lite"/>
    </source>
</evidence>
<protein>
    <submittedName>
        <fullName evidence="2">Uncharacterized protein</fullName>
    </submittedName>
</protein>
<reference evidence="2 3" key="1">
    <citation type="journal article" date="2016" name="C (Basel)">
        <title>Selective Growth of and Electricity Production by Marine Exoelectrogenic Bacteria in Self-Aggregated Hydrogel of Microbially Reduced Graphene Oxide.</title>
        <authorList>
            <person name="Yoshida N."/>
            <person name="Goto Y."/>
            <person name="Miyata Y."/>
        </authorList>
    </citation>
    <scope>NUCLEOTIDE SEQUENCE [LARGE SCALE GENOMIC DNA]</scope>
    <source>
        <strain evidence="2 3">NIT-T3</strain>
    </source>
</reference>